<sequence length="63" mass="7229">MELDYVRGLKGGKILSKYKLGSELKTPYTEIGDKERSRGIGLMYWSFLCVMIIQDVILESKIN</sequence>
<evidence type="ECO:0000313" key="2">
    <source>
        <dbReference type="Proteomes" id="UP001164746"/>
    </source>
</evidence>
<keyword evidence="2" id="KW-1185">Reference proteome</keyword>
<name>A0ABY7GBX0_MYAAR</name>
<accession>A0ABY7GBX0</accession>
<organism evidence="1 2">
    <name type="scientific">Mya arenaria</name>
    <name type="common">Soft-shell clam</name>
    <dbReference type="NCBI Taxonomy" id="6604"/>
    <lineage>
        <taxon>Eukaryota</taxon>
        <taxon>Metazoa</taxon>
        <taxon>Spiralia</taxon>
        <taxon>Lophotrochozoa</taxon>
        <taxon>Mollusca</taxon>
        <taxon>Bivalvia</taxon>
        <taxon>Autobranchia</taxon>
        <taxon>Heteroconchia</taxon>
        <taxon>Euheterodonta</taxon>
        <taxon>Imparidentia</taxon>
        <taxon>Neoheterodontei</taxon>
        <taxon>Myida</taxon>
        <taxon>Myoidea</taxon>
        <taxon>Myidae</taxon>
        <taxon>Mya</taxon>
    </lineage>
</organism>
<protein>
    <submittedName>
        <fullName evidence="1">Uncharacterized protein</fullName>
    </submittedName>
</protein>
<dbReference type="Proteomes" id="UP001164746">
    <property type="component" value="Chromosome 17"/>
</dbReference>
<proteinExistence type="predicted"/>
<evidence type="ECO:0000313" key="1">
    <source>
        <dbReference type="EMBL" id="WAR31897.1"/>
    </source>
</evidence>
<dbReference type="EMBL" id="CP111028">
    <property type="protein sequence ID" value="WAR31897.1"/>
    <property type="molecule type" value="Genomic_DNA"/>
</dbReference>
<gene>
    <name evidence="1" type="ORF">MAR_034439</name>
</gene>
<reference evidence="1" key="1">
    <citation type="submission" date="2022-11" db="EMBL/GenBank/DDBJ databases">
        <title>Centuries of genome instability and evolution in soft-shell clam transmissible cancer (bioRxiv).</title>
        <authorList>
            <person name="Hart S.F.M."/>
            <person name="Yonemitsu M.A."/>
            <person name="Giersch R.M."/>
            <person name="Beal B.F."/>
            <person name="Arriagada G."/>
            <person name="Davis B.W."/>
            <person name="Ostrander E.A."/>
            <person name="Goff S.P."/>
            <person name="Metzger M.J."/>
        </authorList>
    </citation>
    <scope>NUCLEOTIDE SEQUENCE</scope>
    <source>
        <strain evidence="1">MELC-2E11</strain>
        <tissue evidence="1">Siphon/mantle</tissue>
    </source>
</reference>